<proteinExistence type="predicted"/>
<feature type="compositionally biased region" description="Basic and acidic residues" evidence="6">
    <location>
        <begin position="255"/>
        <end position="284"/>
    </location>
</feature>
<feature type="region of interest" description="Disordered" evidence="6">
    <location>
        <begin position="591"/>
        <end position="766"/>
    </location>
</feature>
<keyword evidence="2" id="KW-0597">Phosphoprotein</keyword>
<comment type="caution">
    <text evidence="8">The sequence shown here is derived from an EMBL/GenBank/DDBJ whole genome shotgun (WGS) entry which is preliminary data.</text>
</comment>
<feature type="compositionally biased region" description="Polar residues" evidence="6">
    <location>
        <begin position="386"/>
        <end position="411"/>
    </location>
</feature>
<feature type="coiled-coil region" evidence="5">
    <location>
        <begin position="1356"/>
        <end position="1383"/>
    </location>
</feature>
<feature type="compositionally biased region" description="Polar residues" evidence="6">
    <location>
        <begin position="1231"/>
        <end position="1240"/>
    </location>
</feature>
<dbReference type="STRING" id="1284197.S8AF56"/>
<feature type="compositionally biased region" description="Basic and acidic residues" evidence="6">
    <location>
        <begin position="1008"/>
        <end position="1018"/>
    </location>
</feature>
<feature type="region of interest" description="Disordered" evidence="6">
    <location>
        <begin position="1096"/>
        <end position="1133"/>
    </location>
</feature>
<comment type="subcellular location">
    <subcellularLocation>
        <location evidence="1">Nucleus</location>
    </subcellularLocation>
</comment>
<dbReference type="PANTHER" id="PTHR14396:SF10">
    <property type="entry name" value="CLASPIN"/>
    <property type="match status" value="1"/>
</dbReference>
<reference evidence="8 9" key="1">
    <citation type="journal article" date="2013" name="PLoS Genet.">
        <title>Genomic mechanisms accounting for the adaptation to parasitism in nematode-trapping fungi.</title>
        <authorList>
            <person name="Meerupati T."/>
            <person name="Andersson K.M."/>
            <person name="Friman E."/>
            <person name="Kumar D."/>
            <person name="Tunlid A."/>
            <person name="Ahren D."/>
        </authorList>
    </citation>
    <scope>NUCLEOTIDE SEQUENCE [LARGE SCALE GENOMIC DNA]</scope>
    <source>
        <strain evidence="8 9">CBS 200.50</strain>
    </source>
</reference>
<feature type="region of interest" description="Disordered" evidence="6">
    <location>
        <begin position="1"/>
        <end position="350"/>
    </location>
</feature>
<feature type="compositionally biased region" description="Basic residues" evidence="6">
    <location>
        <begin position="191"/>
        <end position="200"/>
    </location>
</feature>
<feature type="compositionally biased region" description="Acidic residues" evidence="6">
    <location>
        <begin position="77"/>
        <end position="86"/>
    </location>
</feature>
<dbReference type="EMBL" id="AQGS01000445">
    <property type="protein sequence ID" value="EPS39771.1"/>
    <property type="molecule type" value="Genomic_DNA"/>
</dbReference>
<dbReference type="OMA" id="ERFNFRP"/>
<dbReference type="InterPro" id="IPR018564">
    <property type="entry name" value="Repl_chkpnt_MRC1_dom"/>
</dbReference>
<dbReference type="HOGENOM" id="CLU_002311_0_0_1"/>
<evidence type="ECO:0000259" key="7">
    <source>
        <dbReference type="Pfam" id="PF09444"/>
    </source>
</evidence>
<feature type="region of interest" description="Disordered" evidence="6">
    <location>
        <begin position="925"/>
        <end position="1052"/>
    </location>
</feature>
<feature type="compositionally biased region" description="Acidic residues" evidence="6">
    <location>
        <begin position="1043"/>
        <end position="1052"/>
    </location>
</feature>
<gene>
    <name evidence="8" type="ORF">H072_6444</name>
</gene>
<evidence type="ECO:0000313" key="9">
    <source>
        <dbReference type="Proteomes" id="UP000015100"/>
    </source>
</evidence>
<organism evidence="8 9">
    <name type="scientific">Dactylellina haptotyla (strain CBS 200.50)</name>
    <name type="common">Nematode-trapping fungus</name>
    <name type="synonym">Monacrosporium haptotylum</name>
    <dbReference type="NCBI Taxonomy" id="1284197"/>
    <lineage>
        <taxon>Eukaryota</taxon>
        <taxon>Fungi</taxon>
        <taxon>Dikarya</taxon>
        <taxon>Ascomycota</taxon>
        <taxon>Pezizomycotina</taxon>
        <taxon>Orbiliomycetes</taxon>
        <taxon>Orbiliales</taxon>
        <taxon>Orbiliaceae</taxon>
        <taxon>Dactylellina</taxon>
    </lineage>
</organism>
<evidence type="ECO:0000256" key="6">
    <source>
        <dbReference type="SAM" id="MobiDB-lite"/>
    </source>
</evidence>
<feature type="compositionally biased region" description="Basic and acidic residues" evidence="6">
    <location>
        <begin position="553"/>
        <end position="572"/>
    </location>
</feature>
<feature type="compositionally biased region" description="Acidic residues" evidence="6">
    <location>
        <begin position="655"/>
        <end position="667"/>
    </location>
</feature>
<evidence type="ECO:0000256" key="1">
    <source>
        <dbReference type="ARBA" id="ARBA00004123"/>
    </source>
</evidence>
<dbReference type="InterPro" id="IPR023827">
    <property type="entry name" value="Peptidase_S8_Asp-AS"/>
</dbReference>
<dbReference type="GO" id="GO:0010997">
    <property type="term" value="F:anaphase-promoting complex binding"/>
    <property type="evidence" value="ECO:0007669"/>
    <property type="project" value="TreeGrafter"/>
</dbReference>
<feature type="domain" description="DNA replication checkpoint mediator MRC1" evidence="7">
    <location>
        <begin position="1017"/>
        <end position="1157"/>
    </location>
</feature>
<keyword evidence="3" id="KW-0378">Hydrolase</keyword>
<feature type="compositionally biased region" description="Basic residues" evidence="6">
    <location>
        <begin position="956"/>
        <end position="967"/>
    </location>
</feature>
<dbReference type="Pfam" id="PF09444">
    <property type="entry name" value="MRC1"/>
    <property type="match status" value="1"/>
</dbReference>
<evidence type="ECO:0000256" key="5">
    <source>
        <dbReference type="SAM" id="Coils"/>
    </source>
</evidence>
<protein>
    <recommendedName>
        <fullName evidence="7">DNA replication checkpoint mediator MRC1 domain-containing protein</fullName>
    </recommendedName>
</protein>
<feature type="compositionally biased region" description="Low complexity" evidence="6">
    <location>
        <begin position="1187"/>
        <end position="1208"/>
    </location>
</feature>
<feature type="compositionally biased region" description="Basic and acidic residues" evidence="6">
    <location>
        <begin position="597"/>
        <end position="617"/>
    </location>
</feature>
<keyword evidence="4" id="KW-0539">Nucleus</keyword>
<dbReference type="eggNOG" id="ENOG502QSP5">
    <property type="taxonomic scope" value="Eukaryota"/>
</dbReference>
<dbReference type="GO" id="GO:0016787">
    <property type="term" value="F:hydrolase activity"/>
    <property type="evidence" value="ECO:0007669"/>
    <property type="project" value="UniProtKB-KW"/>
</dbReference>
<name>S8AF56_DACHA</name>
<sequence length="1395" mass="154249">MSATSSPAGSPSSRAYASPSPRRSPGIDLTMTPKTRVARMLAAMSDSDSDEPAPRPNLRSSPKQQSSPQKDRTMADSMDEDDEDDVPVARHRARPNKKAIDSEDDDIDMADAGAPESKTSAADRLRQQLFGPRAQEKEAIPDKEDEDETPKPARRRILKKKSSPIRSPSASKAASPRPDAVSEEEGNTIAKSKKLQKKKKGTESKEKNGIKSKKSKKQAPIKSASGSEATAQGSDSDDGSIGSLDEDDSLEALFEESKLMRLVNEKRKAAEEKEAVEEAKRKAGSEASQLMEEEDMDSIFSDASDAGGNKRAKAKRPSLRKASKKAEFEMRAETQRMARNQNLQLPAPKKKVLPVADLWAIFGATNPNPPKSQTNSAASPIPPTSEVEQSTPPSSLTESPNTKSVVDAQSQQHDKKQNTALKNDDDMPSLEQLMQESYSPKEDAKGKGKEKVITQDVNMLDIPTNRKLGFAAIPKFDNAKKSTVSFAKIPSASHSSDSDSDLEILPPPAVKPVPKSDPLRDLRKFARLDYQDSERTNRKGKGPVKNPNWQQDLLKKARDQIKADEEEKKDALRAQGFEVLTEEEKVREALITEDLVEQARQEAREQKERERREEARQKGIRLADLSDDSDEDDGDYDGSGADDSEGEVELSGSESEAESEGSIDEEMKDQTETVEIPGTPASAQRPSSPIRLSDMPPMAESDDEEAMEDKVPTTMTSRRQRARAIVKEDDEEEEEQQLVVEESITQVPSSMESPQKPAPFSDMQSAGLPIGLTQMFNSSMASEAIPSSLDGRSQPDAAFGGFGAQAPVMGLTQMFESSMASQETGPAAQNRMDILREDIPADLNISQIPLESVFKNTQAQTQGSLLDLNYSQSQIQYEPESLVDAMGSIPATQMSYVPDPTPDMGFQYDPADAPPRFQIPASQMTDSQTQFGGKGSIQSGLTEPTVILSPEEATPRLRKGRLTRKKRAETEDVDGSEQEIDEIERSLSTSEEPANAFNLLGKKKKKDKAQAEAYDKKKSNARNMFQEAAEESEDEYQGLGGNSDEEETDEEGLAEMEEMIDDDIKDDDERQHAELHLKRSVAEDEKNVAKMMKDIKHGNLRKRRGQGFGLDEDSEDEEEYRREKRRQKNAAERRRLLMMDENISKLADNRKREAFLKVIEESAAAEKSFLDDEEDYDFAVHEDTQNDDTQNNNVESPDQATDDQPAAADEAEKTEPGNPRRTGKKRKTKTSLEVQRTVSSLLDDGIDRYDPNASSDSDLEIEGYDNMNKRPRLNYIDRVAEKRSATTASESAKLAYQRGNTDPTGQFKVPTLLRRATTQSISETTTVAPKTAFVETTTKMKKAKAGGASFSYQYREAAKQKNIEKVSNDRRQEEKKVMGARRADAANVFNAGGFS</sequence>
<accession>S8AF56</accession>
<reference evidence="9" key="2">
    <citation type="submission" date="2013-04" db="EMBL/GenBank/DDBJ databases">
        <title>Genomic mechanisms accounting for the adaptation to parasitism in nematode-trapping fungi.</title>
        <authorList>
            <person name="Ahren D.G."/>
        </authorList>
    </citation>
    <scope>NUCLEOTIDE SEQUENCE [LARGE SCALE GENOMIC DNA]</scope>
    <source>
        <strain evidence="9">CBS 200.50</strain>
    </source>
</reference>
<keyword evidence="9" id="KW-1185">Reference proteome</keyword>
<feature type="region of interest" description="Disordered" evidence="6">
    <location>
        <begin position="1164"/>
        <end position="1265"/>
    </location>
</feature>
<feature type="compositionally biased region" description="Acidic residues" evidence="6">
    <location>
        <begin position="971"/>
        <end position="982"/>
    </location>
</feature>
<feature type="region of interest" description="Disordered" evidence="6">
    <location>
        <begin position="489"/>
        <end position="576"/>
    </location>
</feature>
<feature type="compositionally biased region" description="Basic and acidic residues" evidence="6">
    <location>
        <begin position="324"/>
        <end position="336"/>
    </location>
</feature>
<feature type="compositionally biased region" description="Basic residues" evidence="6">
    <location>
        <begin position="310"/>
        <end position="323"/>
    </location>
</feature>
<dbReference type="GO" id="GO:0033314">
    <property type="term" value="P:mitotic DNA replication checkpoint signaling"/>
    <property type="evidence" value="ECO:0007669"/>
    <property type="project" value="TreeGrafter"/>
</dbReference>
<evidence type="ECO:0000256" key="3">
    <source>
        <dbReference type="ARBA" id="ARBA00022801"/>
    </source>
</evidence>
<feature type="compositionally biased region" description="Acidic residues" evidence="6">
    <location>
        <begin position="625"/>
        <end position="648"/>
    </location>
</feature>
<feature type="compositionally biased region" description="Basic and acidic residues" evidence="6">
    <location>
        <begin position="439"/>
        <end position="450"/>
    </location>
</feature>
<feature type="compositionally biased region" description="Basic and acidic residues" evidence="6">
    <location>
        <begin position="517"/>
        <end position="537"/>
    </location>
</feature>
<feature type="compositionally biased region" description="Polar residues" evidence="6">
    <location>
        <begin position="925"/>
        <end position="942"/>
    </location>
</feature>
<feature type="compositionally biased region" description="Basic residues" evidence="6">
    <location>
        <begin position="210"/>
        <end position="219"/>
    </location>
</feature>
<feature type="compositionally biased region" description="Basic residues" evidence="6">
    <location>
        <begin position="152"/>
        <end position="163"/>
    </location>
</feature>
<dbReference type="PANTHER" id="PTHR14396">
    <property type="entry name" value="CLASPIN"/>
    <property type="match status" value="1"/>
</dbReference>
<dbReference type="InterPro" id="IPR024146">
    <property type="entry name" value="Claspin"/>
</dbReference>
<keyword evidence="5" id="KW-0175">Coiled coil</keyword>
<dbReference type="OrthoDB" id="2130597at2759"/>
<dbReference type="Proteomes" id="UP000015100">
    <property type="component" value="Unassembled WGS sequence"/>
</dbReference>
<dbReference type="PROSITE" id="PS00136">
    <property type="entry name" value="SUBTILASE_ASP"/>
    <property type="match status" value="1"/>
</dbReference>
<evidence type="ECO:0000313" key="8">
    <source>
        <dbReference type="EMBL" id="EPS39771.1"/>
    </source>
</evidence>
<evidence type="ECO:0000256" key="2">
    <source>
        <dbReference type="ARBA" id="ARBA00022553"/>
    </source>
</evidence>
<feature type="compositionally biased region" description="Low complexity" evidence="6">
    <location>
        <begin position="1"/>
        <end position="24"/>
    </location>
</feature>
<dbReference type="GO" id="GO:0005634">
    <property type="term" value="C:nucleus"/>
    <property type="evidence" value="ECO:0007669"/>
    <property type="project" value="UniProtKB-SubCell"/>
</dbReference>
<feature type="region of interest" description="Disordered" evidence="6">
    <location>
        <begin position="362"/>
        <end position="450"/>
    </location>
</feature>
<feature type="compositionally biased region" description="Polar residues" evidence="6">
    <location>
        <begin position="743"/>
        <end position="753"/>
    </location>
</feature>
<feature type="compositionally biased region" description="Low complexity" evidence="6">
    <location>
        <begin position="164"/>
        <end position="179"/>
    </location>
</feature>
<dbReference type="GO" id="GO:0007095">
    <property type="term" value="P:mitotic G2 DNA damage checkpoint signaling"/>
    <property type="evidence" value="ECO:0007669"/>
    <property type="project" value="TreeGrafter"/>
</dbReference>
<feature type="region of interest" description="Disordered" evidence="6">
    <location>
        <begin position="1285"/>
        <end position="1307"/>
    </location>
</feature>
<evidence type="ECO:0000256" key="4">
    <source>
        <dbReference type="ARBA" id="ARBA00023242"/>
    </source>
</evidence>
<feature type="compositionally biased region" description="Acidic residues" evidence="6">
    <location>
        <begin position="244"/>
        <end position="254"/>
    </location>
</feature>
<feature type="compositionally biased region" description="Basic and acidic residues" evidence="6">
    <location>
        <begin position="412"/>
        <end position="425"/>
    </location>
</feature>